<keyword evidence="5" id="KW-1185">Reference proteome</keyword>
<dbReference type="SUPFAM" id="SSF69500">
    <property type="entry name" value="DTD-like"/>
    <property type="match status" value="1"/>
</dbReference>
<proteinExistence type="inferred from homology"/>
<dbReference type="GO" id="GO:0000049">
    <property type="term" value="F:tRNA binding"/>
    <property type="evidence" value="ECO:0007669"/>
    <property type="project" value="UniProtKB-UniRule"/>
</dbReference>
<dbReference type="NCBIfam" id="TIGR00256">
    <property type="entry name" value="D-aminoacyl-tRNA deacylase"/>
    <property type="match status" value="1"/>
</dbReference>
<dbReference type="EC" id="3.1.1.96" evidence="3"/>
<comment type="catalytic activity">
    <reaction evidence="3">
        <text>a D-aminoacyl-tRNA + H2O = a tRNA + a D-alpha-amino acid + H(+)</text>
        <dbReference type="Rhea" id="RHEA:13953"/>
        <dbReference type="Rhea" id="RHEA-COMP:10123"/>
        <dbReference type="Rhea" id="RHEA-COMP:10124"/>
        <dbReference type="ChEBI" id="CHEBI:15377"/>
        <dbReference type="ChEBI" id="CHEBI:15378"/>
        <dbReference type="ChEBI" id="CHEBI:59871"/>
        <dbReference type="ChEBI" id="CHEBI:78442"/>
        <dbReference type="ChEBI" id="CHEBI:79333"/>
        <dbReference type="EC" id="3.1.1.96"/>
    </reaction>
</comment>
<sequence>MRAVVQRVTQAGVTVAEKRVADIAVGLLVLLGIEQGDNEKDAAYLADKIAGLRIFEDAAGKMNLSVADLQAEVLVVSQFTLLGDCRKGRRPGFSTAAAPEVAEPLCDRVVALLRELGVRVQTGVFRADMAVDLVNDGPVTLLIDSRKLF</sequence>
<keyword evidence="2 3" id="KW-0963">Cytoplasm</keyword>
<comment type="catalytic activity">
    <reaction evidence="3">
        <text>glycyl-tRNA(Ala) + H2O = tRNA(Ala) + glycine + H(+)</text>
        <dbReference type="Rhea" id="RHEA:53744"/>
        <dbReference type="Rhea" id="RHEA-COMP:9657"/>
        <dbReference type="Rhea" id="RHEA-COMP:13640"/>
        <dbReference type="ChEBI" id="CHEBI:15377"/>
        <dbReference type="ChEBI" id="CHEBI:15378"/>
        <dbReference type="ChEBI" id="CHEBI:57305"/>
        <dbReference type="ChEBI" id="CHEBI:78442"/>
        <dbReference type="ChEBI" id="CHEBI:78522"/>
    </reaction>
</comment>
<evidence type="ECO:0000256" key="3">
    <source>
        <dbReference type="HAMAP-Rule" id="MF_00518"/>
    </source>
</evidence>
<dbReference type="PANTHER" id="PTHR10472:SF5">
    <property type="entry name" value="D-AMINOACYL-TRNA DEACYLASE 1"/>
    <property type="match status" value="1"/>
</dbReference>
<gene>
    <name evidence="3" type="primary">dtd</name>
    <name evidence="4" type="ORF">ICT70_07575</name>
</gene>
<comment type="caution">
    <text evidence="4">The sequence shown here is derived from an EMBL/GenBank/DDBJ whole genome shotgun (WGS) entry which is preliminary data.</text>
</comment>
<evidence type="ECO:0000313" key="4">
    <source>
        <dbReference type="EMBL" id="MBD1400528.1"/>
    </source>
</evidence>
<dbReference type="PANTHER" id="PTHR10472">
    <property type="entry name" value="D-TYROSYL-TRNA TYR DEACYLASE"/>
    <property type="match status" value="1"/>
</dbReference>
<evidence type="ECO:0000313" key="5">
    <source>
        <dbReference type="Proteomes" id="UP000632828"/>
    </source>
</evidence>
<evidence type="ECO:0000256" key="1">
    <source>
        <dbReference type="ARBA" id="ARBA00009673"/>
    </source>
</evidence>
<dbReference type="GO" id="GO:0005737">
    <property type="term" value="C:cytoplasm"/>
    <property type="evidence" value="ECO:0007669"/>
    <property type="project" value="UniProtKB-SubCell"/>
</dbReference>
<dbReference type="FunFam" id="3.50.80.10:FF:000001">
    <property type="entry name" value="D-aminoacyl-tRNA deacylase"/>
    <property type="match status" value="1"/>
</dbReference>
<dbReference type="AlphaFoldDB" id="A0A8J6UGX0"/>
<dbReference type="Pfam" id="PF02580">
    <property type="entry name" value="Tyr_Deacylase"/>
    <property type="match status" value="1"/>
</dbReference>
<comment type="similarity">
    <text evidence="1 3">Belongs to the DTD family.</text>
</comment>
<dbReference type="InterPro" id="IPR023509">
    <property type="entry name" value="DTD-like_sf"/>
</dbReference>
<keyword evidence="3 4" id="KW-0378">Hydrolase</keyword>
<dbReference type="InterPro" id="IPR003732">
    <property type="entry name" value="Daa-tRNA_deacyls_DTD"/>
</dbReference>
<keyword evidence="3" id="KW-0694">RNA-binding</keyword>
<reference evidence="4" key="1">
    <citation type="submission" date="2020-09" db="EMBL/GenBank/DDBJ databases">
        <title>Pelobacter alkaliphilus sp. nov., a novel anaerobic arsenate-reducing bacterium from terrestrial mud volcano.</title>
        <authorList>
            <person name="Khomyakova M.A."/>
            <person name="Merkel A.Y."/>
            <person name="Slobodkin A.I."/>
        </authorList>
    </citation>
    <scope>NUCLEOTIDE SEQUENCE</scope>
    <source>
        <strain evidence="4">M08fum</strain>
    </source>
</reference>
<dbReference type="HAMAP" id="MF_00518">
    <property type="entry name" value="Deacylase_Dtd"/>
    <property type="match status" value="1"/>
</dbReference>
<dbReference type="CDD" id="cd00563">
    <property type="entry name" value="Dtyr_deacylase"/>
    <property type="match status" value="1"/>
</dbReference>
<comment type="subcellular location">
    <subcellularLocation>
        <location evidence="3">Cytoplasm</location>
    </subcellularLocation>
</comment>
<comment type="function">
    <text evidence="3">An aminoacyl-tRNA editing enzyme that deacylates mischarged D-aminoacyl-tRNAs. Also deacylates mischarged glycyl-tRNA(Ala), protecting cells against glycine mischarging by AlaRS. Acts via tRNA-based rather than protein-based catalysis; rejects L-amino acids rather than detecting D-amino acids in the active site. By recycling D-aminoacyl-tRNA to D-amino acids and free tRNA molecules, this enzyme counteracts the toxicity associated with the formation of D-aminoacyl-tRNA entities in vivo and helps enforce protein L-homochirality.</text>
</comment>
<dbReference type="GO" id="GO:0043908">
    <property type="term" value="F:Ser(Gly)-tRNA(Ala) hydrolase activity"/>
    <property type="evidence" value="ECO:0007669"/>
    <property type="project" value="UniProtKB-UniRule"/>
</dbReference>
<dbReference type="Gene3D" id="3.50.80.10">
    <property type="entry name" value="D-tyrosyl-tRNA(Tyr) deacylase"/>
    <property type="match status" value="1"/>
</dbReference>
<organism evidence="4 5">
    <name type="scientific">Pelovirga terrestris</name>
    <dbReference type="NCBI Taxonomy" id="2771352"/>
    <lineage>
        <taxon>Bacteria</taxon>
        <taxon>Pseudomonadati</taxon>
        <taxon>Thermodesulfobacteriota</taxon>
        <taxon>Desulfuromonadia</taxon>
        <taxon>Geobacterales</taxon>
        <taxon>Geobacteraceae</taxon>
        <taxon>Pelovirga</taxon>
    </lineage>
</organism>
<evidence type="ECO:0000256" key="2">
    <source>
        <dbReference type="ARBA" id="ARBA00022490"/>
    </source>
</evidence>
<dbReference type="EC" id="3.1.1.-" evidence="3"/>
<comment type="subunit">
    <text evidence="3">Homodimer.</text>
</comment>
<dbReference type="GO" id="GO:0106026">
    <property type="term" value="F:Gly-tRNA(Ala) deacylase activity"/>
    <property type="evidence" value="ECO:0007669"/>
    <property type="project" value="UniProtKB-UniRule"/>
</dbReference>
<accession>A0A8J6UGX0</accession>
<dbReference type="GO" id="GO:0051500">
    <property type="term" value="F:D-tyrosyl-tRNA(Tyr) deacylase activity"/>
    <property type="evidence" value="ECO:0007669"/>
    <property type="project" value="TreeGrafter"/>
</dbReference>
<dbReference type="Proteomes" id="UP000632828">
    <property type="component" value="Unassembled WGS sequence"/>
</dbReference>
<comment type="domain">
    <text evidence="3">A Gly-cisPro motif from one monomer fits into the active site of the other monomer to allow specific chiral rejection of L-amino acids.</text>
</comment>
<protein>
    <recommendedName>
        <fullName evidence="3">D-aminoacyl-tRNA deacylase</fullName>
        <shortName evidence="3">DTD</shortName>
        <ecNumber evidence="3">3.1.1.96</ecNumber>
    </recommendedName>
    <alternativeName>
        <fullName evidence="3">Gly-tRNA(Ala) deacylase</fullName>
        <ecNumber evidence="3">3.1.1.-</ecNumber>
    </alternativeName>
</protein>
<dbReference type="RefSeq" id="WP_191155133.1">
    <property type="nucleotide sequence ID" value="NZ_JACWUN010000007.1"/>
</dbReference>
<dbReference type="EMBL" id="JACWUN010000007">
    <property type="protein sequence ID" value="MBD1400528.1"/>
    <property type="molecule type" value="Genomic_DNA"/>
</dbReference>
<name>A0A8J6UGX0_9BACT</name>
<dbReference type="GO" id="GO:0019478">
    <property type="term" value="P:D-amino acid catabolic process"/>
    <property type="evidence" value="ECO:0007669"/>
    <property type="project" value="UniProtKB-UniRule"/>
</dbReference>
<feature type="short sequence motif" description="Gly-cisPro motif, important for rejection of L-amino acids" evidence="3">
    <location>
        <begin position="137"/>
        <end position="138"/>
    </location>
</feature>
<keyword evidence="3" id="KW-0820">tRNA-binding</keyword>